<organism evidence="2 3">
    <name type="scientific">Tanacetum coccineum</name>
    <dbReference type="NCBI Taxonomy" id="301880"/>
    <lineage>
        <taxon>Eukaryota</taxon>
        <taxon>Viridiplantae</taxon>
        <taxon>Streptophyta</taxon>
        <taxon>Embryophyta</taxon>
        <taxon>Tracheophyta</taxon>
        <taxon>Spermatophyta</taxon>
        <taxon>Magnoliopsida</taxon>
        <taxon>eudicotyledons</taxon>
        <taxon>Gunneridae</taxon>
        <taxon>Pentapetalae</taxon>
        <taxon>asterids</taxon>
        <taxon>campanulids</taxon>
        <taxon>Asterales</taxon>
        <taxon>Asteraceae</taxon>
        <taxon>Asteroideae</taxon>
        <taxon>Anthemideae</taxon>
        <taxon>Anthemidinae</taxon>
        <taxon>Tanacetum</taxon>
    </lineage>
</organism>
<proteinExistence type="predicted"/>
<protein>
    <submittedName>
        <fullName evidence="2">Uncharacterized protein</fullName>
    </submittedName>
</protein>
<gene>
    <name evidence="2" type="ORF">Tco_1005247</name>
</gene>
<accession>A0ABQ5FFE0</accession>
<dbReference type="EMBL" id="BQNB010017312">
    <property type="protein sequence ID" value="GJT61714.1"/>
    <property type="molecule type" value="Genomic_DNA"/>
</dbReference>
<feature type="region of interest" description="Disordered" evidence="1">
    <location>
        <begin position="88"/>
        <end position="110"/>
    </location>
</feature>
<evidence type="ECO:0000256" key="1">
    <source>
        <dbReference type="SAM" id="MobiDB-lite"/>
    </source>
</evidence>
<reference evidence="2" key="2">
    <citation type="submission" date="2022-01" db="EMBL/GenBank/DDBJ databases">
        <authorList>
            <person name="Yamashiro T."/>
            <person name="Shiraishi A."/>
            <person name="Satake H."/>
            <person name="Nakayama K."/>
        </authorList>
    </citation>
    <scope>NUCLEOTIDE SEQUENCE</scope>
</reference>
<sequence length="110" mass="11934">MVTGAVPAVPDISGGRQAYKGAAQTRTSIADSWNNQFRTRAKPSFSNTLCTTNYLFQPMFDEYFNFPPSIVSLVPAVVALEPVDLTCTPSSTSIDQDEPSLSTSQTHQES</sequence>
<evidence type="ECO:0000313" key="2">
    <source>
        <dbReference type="EMBL" id="GJT61714.1"/>
    </source>
</evidence>
<dbReference type="Proteomes" id="UP001151760">
    <property type="component" value="Unassembled WGS sequence"/>
</dbReference>
<name>A0ABQ5FFE0_9ASTR</name>
<keyword evidence="3" id="KW-1185">Reference proteome</keyword>
<comment type="caution">
    <text evidence="2">The sequence shown here is derived from an EMBL/GenBank/DDBJ whole genome shotgun (WGS) entry which is preliminary data.</text>
</comment>
<evidence type="ECO:0000313" key="3">
    <source>
        <dbReference type="Proteomes" id="UP001151760"/>
    </source>
</evidence>
<reference evidence="2" key="1">
    <citation type="journal article" date="2022" name="Int. J. Mol. Sci.">
        <title>Draft Genome of Tanacetum Coccineum: Genomic Comparison of Closely Related Tanacetum-Family Plants.</title>
        <authorList>
            <person name="Yamashiro T."/>
            <person name="Shiraishi A."/>
            <person name="Nakayama K."/>
            <person name="Satake H."/>
        </authorList>
    </citation>
    <scope>NUCLEOTIDE SEQUENCE</scope>
</reference>